<comment type="caution">
    <text evidence="2">The sequence shown here is derived from an EMBL/GenBank/DDBJ whole genome shotgun (WGS) entry which is preliminary data.</text>
</comment>
<feature type="transmembrane region" description="Helical" evidence="1">
    <location>
        <begin position="62"/>
        <end position="84"/>
    </location>
</feature>
<dbReference type="EMBL" id="JAAABM010000007">
    <property type="protein sequence ID" value="KAF7676499.1"/>
    <property type="molecule type" value="Genomic_DNA"/>
</dbReference>
<accession>A0A8H7B720</accession>
<dbReference type="AlphaFoldDB" id="A0A8H7B720"/>
<keyword evidence="1" id="KW-1133">Transmembrane helix</keyword>
<dbReference type="RefSeq" id="XP_038786740.1">
    <property type="nucleotide sequence ID" value="XM_038931051.1"/>
</dbReference>
<evidence type="ECO:0000313" key="2">
    <source>
        <dbReference type="EMBL" id="KAF7676499.1"/>
    </source>
</evidence>
<keyword evidence="1" id="KW-0472">Membrane</keyword>
<dbReference type="GeneID" id="62204229"/>
<name>A0A8H7B720_9PLEO</name>
<sequence>MSSIVNALSDLFKSLVELVWSFFTTAGALVQKTAQFALNFATEIIDLVVNFFRGLVDLAGGIVSFILGNVLMLGVVAAAVFGFLRYQRSQGRQVTVGNKKLN</sequence>
<organism evidence="2 3">
    <name type="scientific">Alternaria burnsii</name>
    <dbReference type="NCBI Taxonomy" id="1187904"/>
    <lineage>
        <taxon>Eukaryota</taxon>
        <taxon>Fungi</taxon>
        <taxon>Dikarya</taxon>
        <taxon>Ascomycota</taxon>
        <taxon>Pezizomycotina</taxon>
        <taxon>Dothideomycetes</taxon>
        <taxon>Pleosporomycetidae</taxon>
        <taxon>Pleosporales</taxon>
        <taxon>Pleosporineae</taxon>
        <taxon>Pleosporaceae</taxon>
        <taxon>Alternaria</taxon>
        <taxon>Alternaria sect. Alternaria</taxon>
    </lineage>
</organism>
<reference evidence="2" key="2">
    <citation type="submission" date="2020-08" db="EMBL/GenBank/DDBJ databases">
        <title>Draft Genome Sequence of Cumin Blight Pathogen Alternaria burnsii.</title>
        <authorList>
            <person name="Feng Z."/>
        </authorList>
    </citation>
    <scope>NUCLEOTIDE SEQUENCE</scope>
    <source>
        <strain evidence="2">CBS107.38</strain>
    </source>
</reference>
<proteinExistence type="predicted"/>
<evidence type="ECO:0000256" key="1">
    <source>
        <dbReference type="SAM" id="Phobius"/>
    </source>
</evidence>
<keyword evidence="3" id="KW-1185">Reference proteome</keyword>
<dbReference type="OrthoDB" id="2561686at2759"/>
<keyword evidence="1" id="KW-0812">Transmembrane</keyword>
<dbReference type="Proteomes" id="UP000596902">
    <property type="component" value="Unassembled WGS sequence"/>
</dbReference>
<protein>
    <submittedName>
        <fullName evidence="2">Uncharacterized protein</fullName>
    </submittedName>
</protein>
<evidence type="ECO:0000313" key="3">
    <source>
        <dbReference type="Proteomes" id="UP000596902"/>
    </source>
</evidence>
<reference evidence="2" key="1">
    <citation type="submission" date="2020-01" db="EMBL/GenBank/DDBJ databases">
        <authorList>
            <person name="Feng Z.H.Z."/>
        </authorList>
    </citation>
    <scope>NUCLEOTIDE SEQUENCE</scope>
    <source>
        <strain evidence="2">CBS107.38</strain>
    </source>
</reference>
<gene>
    <name evidence="2" type="ORF">GT037_006004</name>
</gene>